<evidence type="ECO:0000256" key="6">
    <source>
        <dbReference type="ARBA" id="ARBA00022670"/>
    </source>
</evidence>
<dbReference type="EnsemblMetazoa" id="HelroT66673">
    <property type="protein sequence ID" value="HelroP66673"/>
    <property type="gene ID" value="HelroG66673"/>
</dbReference>
<dbReference type="eggNOG" id="ENOG502QPPY">
    <property type="taxonomic scope" value="Eukaryota"/>
</dbReference>
<dbReference type="InParanoid" id="T1FYN7"/>
<proteinExistence type="inferred from homology"/>
<evidence type="ECO:0000256" key="1">
    <source>
        <dbReference type="ARBA" id="ARBA00001585"/>
    </source>
</evidence>
<dbReference type="InterPro" id="IPR005944">
    <property type="entry name" value="Pro_iminopeptidase"/>
</dbReference>
<dbReference type="PANTHER" id="PTHR43722">
    <property type="entry name" value="PROLINE IMINOPEPTIDASE"/>
    <property type="match status" value="1"/>
</dbReference>
<accession>T1FYN7</accession>
<dbReference type="PANTHER" id="PTHR43722:SF1">
    <property type="entry name" value="PROLINE IMINOPEPTIDASE"/>
    <property type="match status" value="1"/>
</dbReference>
<evidence type="ECO:0000256" key="5">
    <source>
        <dbReference type="ARBA" id="ARBA00022490"/>
    </source>
</evidence>
<feature type="domain" description="AB hydrolase-1" evidence="11">
    <location>
        <begin position="40"/>
        <end position="303"/>
    </location>
</feature>
<dbReference type="Gene3D" id="3.40.50.1820">
    <property type="entry name" value="alpha/beta hydrolase"/>
    <property type="match status" value="1"/>
</dbReference>
<dbReference type="PRINTS" id="PR00793">
    <property type="entry name" value="PROAMNOPTASE"/>
</dbReference>
<feature type="active site" description="Nucleophile" evidence="9">
    <location>
        <position position="115"/>
    </location>
</feature>
<name>T1FYN7_HELRO</name>
<comment type="similarity">
    <text evidence="3 8 10">Belongs to the peptidase S33 family.</text>
</comment>
<organism evidence="13 14">
    <name type="scientific">Helobdella robusta</name>
    <name type="common">Californian leech</name>
    <dbReference type="NCBI Taxonomy" id="6412"/>
    <lineage>
        <taxon>Eukaryota</taxon>
        <taxon>Metazoa</taxon>
        <taxon>Spiralia</taxon>
        <taxon>Lophotrochozoa</taxon>
        <taxon>Annelida</taxon>
        <taxon>Clitellata</taxon>
        <taxon>Hirudinea</taxon>
        <taxon>Rhynchobdellida</taxon>
        <taxon>Glossiphoniidae</taxon>
        <taxon>Helobdella</taxon>
    </lineage>
</organism>
<dbReference type="EMBL" id="AMQM01001149">
    <property type="status" value="NOT_ANNOTATED_CDS"/>
    <property type="molecule type" value="Genomic_DNA"/>
</dbReference>
<dbReference type="OrthoDB" id="10249433at2759"/>
<keyword evidence="6 8" id="KW-0645">Protease</keyword>
<dbReference type="GO" id="GO:0004177">
    <property type="term" value="F:aminopeptidase activity"/>
    <property type="evidence" value="ECO:0007669"/>
    <property type="project" value="UniProtKB-UniRule"/>
</dbReference>
<dbReference type="NCBIfam" id="TIGR01249">
    <property type="entry name" value="pro_imino_pep_1"/>
    <property type="match status" value="1"/>
</dbReference>
<evidence type="ECO:0000259" key="11">
    <source>
        <dbReference type="Pfam" id="PF00561"/>
    </source>
</evidence>
<dbReference type="InterPro" id="IPR029058">
    <property type="entry name" value="AB_hydrolase_fold"/>
</dbReference>
<keyword evidence="7 8" id="KW-0378">Hydrolase</keyword>
<dbReference type="CTD" id="20213935"/>
<dbReference type="AlphaFoldDB" id="T1FYN7"/>
<dbReference type="STRING" id="6412.T1FYN7"/>
<reference evidence="13" key="3">
    <citation type="submission" date="2015-06" db="UniProtKB">
        <authorList>
            <consortium name="EnsemblMetazoa"/>
        </authorList>
    </citation>
    <scope>IDENTIFICATION</scope>
</reference>
<evidence type="ECO:0000256" key="3">
    <source>
        <dbReference type="ARBA" id="ARBA00010088"/>
    </source>
</evidence>
<dbReference type="EMBL" id="AMQM01001148">
    <property type="status" value="NOT_ANNOTATED_CDS"/>
    <property type="molecule type" value="Genomic_DNA"/>
</dbReference>
<evidence type="ECO:0000313" key="14">
    <source>
        <dbReference type="Proteomes" id="UP000015101"/>
    </source>
</evidence>
<dbReference type="RefSeq" id="XP_009022449.1">
    <property type="nucleotide sequence ID" value="XM_009024201.1"/>
</dbReference>
<keyword evidence="4 8" id="KW-0031">Aminopeptidase</keyword>
<dbReference type="GO" id="GO:0006508">
    <property type="term" value="P:proteolysis"/>
    <property type="evidence" value="ECO:0007669"/>
    <property type="project" value="UniProtKB-KW"/>
</dbReference>
<dbReference type="KEGG" id="hro:HELRODRAFT_66673"/>
<evidence type="ECO:0000313" key="12">
    <source>
        <dbReference type="EMBL" id="ESN99206.1"/>
    </source>
</evidence>
<dbReference type="SUPFAM" id="SSF53474">
    <property type="entry name" value="alpha/beta-Hydrolases"/>
    <property type="match status" value="1"/>
</dbReference>
<dbReference type="OMA" id="ELRWFYQ"/>
<keyword evidence="5 8" id="KW-0963">Cytoplasm</keyword>
<evidence type="ECO:0000256" key="8">
    <source>
        <dbReference type="PIRNR" id="PIRNR006431"/>
    </source>
</evidence>
<dbReference type="GO" id="GO:0005737">
    <property type="term" value="C:cytoplasm"/>
    <property type="evidence" value="ECO:0007669"/>
    <property type="project" value="UniProtKB-SubCell"/>
</dbReference>
<protein>
    <recommendedName>
        <fullName evidence="8 10">Proline iminopeptidase</fullName>
        <shortName evidence="8">PIP</shortName>
        <ecNumber evidence="8 10">3.4.11.5</ecNumber>
    </recommendedName>
    <alternativeName>
        <fullName evidence="8">Prolyl aminopeptidase</fullName>
    </alternativeName>
</protein>
<dbReference type="HOGENOM" id="CLU_043739_2_2_1"/>
<dbReference type="GeneID" id="20213935"/>
<comment type="subcellular location">
    <subcellularLocation>
        <location evidence="2 8">Cytoplasm</location>
    </subcellularLocation>
</comment>
<dbReference type="InterPro" id="IPR002410">
    <property type="entry name" value="Peptidase_S33"/>
</dbReference>
<dbReference type="PIRSF" id="PIRSF006431">
    <property type="entry name" value="Pept_S33"/>
    <property type="match status" value="1"/>
</dbReference>
<evidence type="ECO:0000256" key="9">
    <source>
        <dbReference type="PIRSR" id="PIRSR006431-1"/>
    </source>
</evidence>
<sequence length="320" mass="36829">MALTGLRSHYPEIEPYDSGFLKVSDVHELYYEQCGNPNGNPVVYLHGGPGGGIGPIDRQMYDPNAYRIVLFDQRGSGNSKPPAELKDNTTWHLVQDIEELRKHLKIEKWVVFGGSWGSTLSLIYAQCHPNSVKALILRGIFALRRKELTWYYQDGANRLFPDFWENFLQPIPLVERADLISAYHRRLTGDDMKAKLECARRWSEWEMATSRLIVDKNLLSRTDSDTWVLQFARIESHYFAHGGFFHSENQVLDNVEKIRHIPCTIIQGRYDVVCPMDTAWELHKRWPEAEFKLIHDAGHSAKEVGVVSALIEATDKYKTL</sequence>
<evidence type="ECO:0000256" key="2">
    <source>
        <dbReference type="ARBA" id="ARBA00004496"/>
    </source>
</evidence>
<dbReference type="EC" id="3.4.11.5" evidence="8 10"/>
<dbReference type="EMBL" id="KB097143">
    <property type="protein sequence ID" value="ESN99206.1"/>
    <property type="molecule type" value="Genomic_DNA"/>
</dbReference>
<dbReference type="InterPro" id="IPR000073">
    <property type="entry name" value="AB_hydrolase_1"/>
</dbReference>
<feature type="active site" description="Proton donor" evidence="9">
    <location>
        <position position="299"/>
    </location>
</feature>
<evidence type="ECO:0000313" key="13">
    <source>
        <dbReference type="EnsemblMetazoa" id="HelroP66673"/>
    </source>
</evidence>
<comment type="catalytic activity">
    <reaction evidence="1 8 10">
        <text>Release of N-terminal proline from a peptide.</text>
        <dbReference type="EC" id="3.4.11.5"/>
    </reaction>
</comment>
<reference evidence="12 14" key="2">
    <citation type="journal article" date="2013" name="Nature">
        <title>Insights into bilaterian evolution from three spiralian genomes.</title>
        <authorList>
            <person name="Simakov O."/>
            <person name="Marletaz F."/>
            <person name="Cho S.J."/>
            <person name="Edsinger-Gonzales E."/>
            <person name="Havlak P."/>
            <person name="Hellsten U."/>
            <person name="Kuo D.H."/>
            <person name="Larsson T."/>
            <person name="Lv J."/>
            <person name="Arendt D."/>
            <person name="Savage R."/>
            <person name="Osoegawa K."/>
            <person name="de Jong P."/>
            <person name="Grimwood J."/>
            <person name="Chapman J.A."/>
            <person name="Shapiro H."/>
            <person name="Aerts A."/>
            <person name="Otillar R.P."/>
            <person name="Terry A.Y."/>
            <person name="Boore J.L."/>
            <person name="Grigoriev I.V."/>
            <person name="Lindberg D.R."/>
            <person name="Seaver E.C."/>
            <person name="Weisblat D.A."/>
            <person name="Putnam N.H."/>
            <person name="Rokhsar D.S."/>
        </authorList>
    </citation>
    <scope>NUCLEOTIDE SEQUENCE</scope>
</reference>
<dbReference type="Pfam" id="PF00561">
    <property type="entry name" value="Abhydrolase_1"/>
    <property type="match status" value="1"/>
</dbReference>
<gene>
    <name evidence="13" type="primary">20213935</name>
    <name evidence="12" type="ORF">HELRODRAFT_66673</name>
</gene>
<feature type="active site" evidence="9">
    <location>
        <position position="271"/>
    </location>
</feature>
<evidence type="ECO:0000256" key="7">
    <source>
        <dbReference type="ARBA" id="ARBA00022801"/>
    </source>
</evidence>
<dbReference type="Proteomes" id="UP000015101">
    <property type="component" value="Unassembled WGS sequence"/>
</dbReference>
<reference evidence="14" key="1">
    <citation type="submission" date="2012-12" db="EMBL/GenBank/DDBJ databases">
        <authorList>
            <person name="Hellsten U."/>
            <person name="Grimwood J."/>
            <person name="Chapman J.A."/>
            <person name="Shapiro H."/>
            <person name="Aerts A."/>
            <person name="Otillar R.P."/>
            <person name="Terry A.Y."/>
            <person name="Boore J.L."/>
            <person name="Simakov O."/>
            <person name="Marletaz F."/>
            <person name="Cho S.-J."/>
            <person name="Edsinger-Gonzales E."/>
            <person name="Havlak P."/>
            <person name="Kuo D.-H."/>
            <person name="Larsson T."/>
            <person name="Lv J."/>
            <person name="Arendt D."/>
            <person name="Savage R."/>
            <person name="Osoegawa K."/>
            <person name="de Jong P."/>
            <person name="Lindberg D.R."/>
            <person name="Seaver E.C."/>
            <person name="Weisblat D.A."/>
            <person name="Putnam N.H."/>
            <person name="Grigoriev I.V."/>
            <person name="Rokhsar D.S."/>
        </authorList>
    </citation>
    <scope>NUCLEOTIDE SEQUENCE</scope>
</reference>
<keyword evidence="14" id="KW-1185">Reference proteome</keyword>
<evidence type="ECO:0000256" key="10">
    <source>
        <dbReference type="RuleBase" id="RU003421"/>
    </source>
</evidence>
<evidence type="ECO:0000256" key="4">
    <source>
        <dbReference type="ARBA" id="ARBA00022438"/>
    </source>
</evidence>